<evidence type="ECO:0008006" key="6">
    <source>
        <dbReference type="Google" id="ProtNLM"/>
    </source>
</evidence>
<dbReference type="GO" id="GO:0006281">
    <property type="term" value="P:DNA repair"/>
    <property type="evidence" value="ECO:0007669"/>
    <property type="project" value="TreeGrafter"/>
</dbReference>
<feature type="domain" description="Helicase C-terminal" evidence="3">
    <location>
        <begin position="697"/>
        <end position="850"/>
    </location>
</feature>
<dbReference type="PROSITE" id="PS51192">
    <property type="entry name" value="HELICASE_ATP_BIND_1"/>
    <property type="match status" value="1"/>
</dbReference>
<dbReference type="PROSITE" id="PS51194">
    <property type="entry name" value="HELICASE_CTER"/>
    <property type="match status" value="1"/>
</dbReference>
<dbReference type="GO" id="GO:0016787">
    <property type="term" value="F:hydrolase activity"/>
    <property type="evidence" value="ECO:0007669"/>
    <property type="project" value="UniProtKB-KW"/>
</dbReference>
<protein>
    <recommendedName>
        <fullName evidence="6">Helicase</fullName>
    </recommendedName>
</protein>
<dbReference type="SUPFAM" id="SSF52540">
    <property type="entry name" value="P-loop containing nucleoside triphosphate hydrolases"/>
    <property type="match status" value="2"/>
</dbReference>
<dbReference type="InterPro" id="IPR001650">
    <property type="entry name" value="Helicase_C-like"/>
</dbReference>
<dbReference type="Gene3D" id="3.40.50.10810">
    <property type="entry name" value="Tandem AAA-ATPase domain"/>
    <property type="match status" value="1"/>
</dbReference>
<evidence type="ECO:0000256" key="1">
    <source>
        <dbReference type="ARBA" id="ARBA00022801"/>
    </source>
</evidence>
<dbReference type="InterPro" id="IPR027417">
    <property type="entry name" value="P-loop_NTPase"/>
</dbReference>
<gene>
    <name evidence="4" type="ORF">RGQ30_20150</name>
</gene>
<dbReference type="Pfam" id="PF00271">
    <property type="entry name" value="Helicase_C"/>
    <property type="match status" value="1"/>
</dbReference>
<evidence type="ECO:0000259" key="3">
    <source>
        <dbReference type="PROSITE" id="PS51194"/>
    </source>
</evidence>
<reference evidence="4 5" key="1">
    <citation type="submission" date="2023-10" db="EMBL/GenBank/DDBJ databases">
        <title>Complete Genome Sequence of Limnobacter thiooxidans CS-K2T, Isolated from freshwater lake sediments in Bavaria, Germany.</title>
        <authorList>
            <person name="Naruki M."/>
            <person name="Watanabe A."/>
            <person name="Warashina T."/>
            <person name="Morita T."/>
            <person name="Arakawa K."/>
        </authorList>
    </citation>
    <scope>NUCLEOTIDE SEQUENCE [LARGE SCALE GENOMIC DNA]</scope>
    <source>
        <strain evidence="4 5">CS-K2</strain>
    </source>
</reference>
<dbReference type="PANTHER" id="PTHR45766">
    <property type="entry name" value="DNA ANNEALING HELICASE AND ENDONUCLEASE ZRANB3 FAMILY MEMBER"/>
    <property type="match status" value="1"/>
</dbReference>
<evidence type="ECO:0000259" key="2">
    <source>
        <dbReference type="PROSITE" id="PS51192"/>
    </source>
</evidence>
<dbReference type="Pfam" id="PF04851">
    <property type="entry name" value="ResIII"/>
    <property type="match status" value="1"/>
</dbReference>
<feature type="domain" description="Helicase ATP-binding" evidence="2">
    <location>
        <begin position="49"/>
        <end position="261"/>
    </location>
</feature>
<dbReference type="RefSeq" id="WP_130556023.1">
    <property type="nucleotide sequence ID" value="NZ_AP028947.1"/>
</dbReference>
<dbReference type="GO" id="GO:0031297">
    <property type="term" value="P:replication fork processing"/>
    <property type="evidence" value="ECO:0007669"/>
    <property type="project" value="TreeGrafter"/>
</dbReference>
<proteinExistence type="predicted"/>
<dbReference type="InterPro" id="IPR038718">
    <property type="entry name" value="SNF2-like_sf"/>
</dbReference>
<sequence>MSGVEWGVLRPESVADWINFDHSNPEWCYEGPDSTSMASRQTEGVAYLWNLLSLHGVALLADEVGMGKTFQALGIAALLWKIKPNAKVLVMAPNKDICAHWRREYHAFVQFHYRQIDHRVKNGVNSGPMQSIETCSDLEVLATAVEKGTDHLYLTTIHALSGLVPTSDKGTENIRIARGRAREIHDQIKAAVGDGGFDLIIIDEAHYFRNRDGGSQRVNAAEEFFGTSRTGLGNKVLLLTATPSHTKIDDIRNILMYFLKTDLDSNCSVGELMTKYGLRRFRRMQGLKCDYSKREYRIENDVPCDFNQRPESEIFFALYQKKLVTELGMTRDNKSLLYGFLEGFESVGRAETEPLHTEVADISIEESTGKDYYKAHDSELLARLSARYFETFRCLPDHPKYGSLVKQCTPKNLFEKSRDLHEHKHLVFVRRIPSVRELTQRINEAYDTVLAKKIYQAWGLNDDDRVVNKWRTSKPAWSRIGFDELVRHCQSNITPQEEDFNDEAPPDANDENDAYLGSAIADLFVVKKGRHGSTDASNVSLRFRKPESAFAMFLEPSIDYKLGGYLTYYKFEQGGKHRADYVTAAREARFRRHTLHTQESVATRRTYDTHKYVKELKTVWSLVYPQLSKLQKKKLDDWAQNRPDIAENFANYVRTGFLFASPVMVEFYAWFTKFSRNCNDVDVQVRYNAFVDYVSDQIEESLTLAYFKSALDTFEVLCEKIIDHKLGAWQKEWRALTSLQSPAWFASGESKNRQRLILGFNSPFYPNVLVATSVFQEGVNLHLQCRKVHHYGLAGSPGDNEQRVGRVDRLFGKVNELLKIDSKVELEINYPFLKNSIDEDQVASFIAKKFHFEEKMDTCTQGTFNRSVELTRENWRDFLRRPKESVAIKDPYPAKFDNINLPKKDLF</sequence>
<dbReference type="InterPro" id="IPR014001">
    <property type="entry name" value="Helicase_ATP-bd"/>
</dbReference>
<dbReference type="GO" id="GO:0003677">
    <property type="term" value="F:DNA binding"/>
    <property type="evidence" value="ECO:0007669"/>
    <property type="project" value="InterPro"/>
</dbReference>
<dbReference type="AlphaFoldDB" id="A0AA86J3K3"/>
<keyword evidence="1" id="KW-0378">Hydrolase</keyword>
<evidence type="ECO:0000313" key="4">
    <source>
        <dbReference type="EMBL" id="BET26514.1"/>
    </source>
</evidence>
<dbReference type="EMBL" id="AP028947">
    <property type="protein sequence ID" value="BET26514.1"/>
    <property type="molecule type" value="Genomic_DNA"/>
</dbReference>
<dbReference type="SMART" id="SM00487">
    <property type="entry name" value="DEXDc"/>
    <property type="match status" value="1"/>
</dbReference>
<accession>A0AA86J3K3</accession>
<name>A0AA86J3K3_9BURK</name>
<dbReference type="Gene3D" id="3.40.50.300">
    <property type="entry name" value="P-loop containing nucleotide triphosphate hydrolases"/>
    <property type="match status" value="1"/>
</dbReference>
<dbReference type="SMART" id="SM00490">
    <property type="entry name" value="HELICc"/>
    <property type="match status" value="1"/>
</dbReference>
<evidence type="ECO:0000313" key="5">
    <source>
        <dbReference type="Proteomes" id="UP001329151"/>
    </source>
</evidence>
<dbReference type="Proteomes" id="UP001329151">
    <property type="component" value="Chromosome"/>
</dbReference>
<organism evidence="4 5">
    <name type="scientific">Limnobacter thiooxidans</name>
    <dbReference type="NCBI Taxonomy" id="131080"/>
    <lineage>
        <taxon>Bacteria</taxon>
        <taxon>Pseudomonadati</taxon>
        <taxon>Pseudomonadota</taxon>
        <taxon>Betaproteobacteria</taxon>
        <taxon>Burkholderiales</taxon>
        <taxon>Burkholderiaceae</taxon>
        <taxon>Limnobacter</taxon>
    </lineage>
</organism>
<dbReference type="GO" id="GO:0005524">
    <property type="term" value="F:ATP binding"/>
    <property type="evidence" value="ECO:0007669"/>
    <property type="project" value="InterPro"/>
</dbReference>
<dbReference type="KEGG" id="lto:RGQ30_20150"/>
<dbReference type="PANTHER" id="PTHR45766:SF6">
    <property type="entry name" value="SWI_SNF-RELATED MATRIX-ASSOCIATED ACTIN-DEPENDENT REGULATOR OF CHROMATIN SUBFAMILY A-LIKE PROTEIN 1"/>
    <property type="match status" value="1"/>
</dbReference>
<keyword evidence="5" id="KW-1185">Reference proteome</keyword>
<dbReference type="InterPro" id="IPR006935">
    <property type="entry name" value="Helicase/UvrB_N"/>
</dbReference>